<dbReference type="PANTHER" id="PTHR43004:SF19">
    <property type="entry name" value="BINDING MONOOXYGENASE, PUTATIVE (JCVI)-RELATED"/>
    <property type="match status" value="1"/>
</dbReference>
<sequence length="148" mass="15905">MPETDVDVIVVGAGPTGLMLATELCLTGARPLVLERRPELRDAPKAGGLGGQILELLRYRGLLERLRAVSDAPHPAPRFPFGGVQVDLTRLAASPLHAIGLPQPRLERFLDEHARESGVEIRRGRVLTAASQDVDLVTARVQGPDGPE</sequence>
<comment type="cofactor">
    <cofactor evidence="1">
        <name>FAD</name>
        <dbReference type="ChEBI" id="CHEBI:57692"/>
    </cofactor>
</comment>
<keyword evidence="3" id="KW-0274">FAD</keyword>
<dbReference type="AlphaFoldDB" id="A0A545AZ86"/>
<evidence type="ECO:0000256" key="2">
    <source>
        <dbReference type="ARBA" id="ARBA00022630"/>
    </source>
</evidence>
<dbReference type="GO" id="GO:0016709">
    <property type="term" value="F:oxidoreductase activity, acting on paired donors, with incorporation or reduction of molecular oxygen, NAD(P)H as one donor, and incorporation of one atom of oxygen"/>
    <property type="evidence" value="ECO:0007669"/>
    <property type="project" value="UniProtKB-ARBA"/>
</dbReference>
<keyword evidence="2" id="KW-0285">Flavoprotein</keyword>
<dbReference type="OrthoDB" id="4141215at2"/>
<dbReference type="Proteomes" id="UP000317982">
    <property type="component" value="Unassembled WGS sequence"/>
</dbReference>
<dbReference type="InterPro" id="IPR050641">
    <property type="entry name" value="RIFMO-like"/>
</dbReference>
<dbReference type="Gene3D" id="3.50.50.60">
    <property type="entry name" value="FAD/NAD(P)-binding domain"/>
    <property type="match status" value="1"/>
</dbReference>
<dbReference type="Pfam" id="PF01494">
    <property type="entry name" value="FAD_binding_3"/>
    <property type="match status" value="1"/>
</dbReference>
<evidence type="ECO:0000259" key="4">
    <source>
        <dbReference type="Pfam" id="PF01494"/>
    </source>
</evidence>
<dbReference type="EMBL" id="VIRS01000003">
    <property type="protein sequence ID" value="TQS45905.1"/>
    <property type="molecule type" value="Genomic_DNA"/>
</dbReference>
<gene>
    <name evidence="5" type="ORF">FL583_05235</name>
</gene>
<comment type="caution">
    <text evidence="5">The sequence shown here is derived from an EMBL/GenBank/DDBJ whole genome shotgun (WGS) entry which is preliminary data.</text>
</comment>
<proteinExistence type="predicted"/>
<dbReference type="InParanoid" id="A0A545AZ86"/>
<protein>
    <recommendedName>
        <fullName evidence="4">FAD-binding domain-containing protein</fullName>
    </recommendedName>
</protein>
<dbReference type="SUPFAM" id="SSF51905">
    <property type="entry name" value="FAD/NAD(P)-binding domain"/>
    <property type="match status" value="1"/>
</dbReference>
<evidence type="ECO:0000256" key="1">
    <source>
        <dbReference type="ARBA" id="ARBA00001974"/>
    </source>
</evidence>
<dbReference type="InterPro" id="IPR002938">
    <property type="entry name" value="FAD-bd"/>
</dbReference>
<evidence type="ECO:0000256" key="3">
    <source>
        <dbReference type="ARBA" id="ARBA00022827"/>
    </source>
</evidence>
<feature type="domain" description="FAD-binding" evidence="4">
    <location>
        <begin position="5"/>
        <end position="144"/>
    </location>
</feature>
<accession>A0A545AZ86</accession>
<evidence type="ECO:0000313" key="5">
    <source>
        <dbReference type="EMBL" id="TQS45905.1"/>
    </source>
</evidence>
<reference evidence="5 6" key="1">
    <citation type="submission" date="2019-07" db="EMBL/GenBank/DDBJ databases">
        <title>Cryptosporangium phraense sp. nov., isolated from plant litter.</title>
        <authorList>
            <person name="Suriyachadkun C."/>
        </authorList>
    </citation>
    <scope>NUCLEOTIDE SEQUENCE [LARGE SCALE GENOMIC DNA]</scope>
    <source>
        <strain evidence="5 6">A-T 5661</strain>
    </source>
</reference>
<keyword evidence="6" id="KW-1185">Reference proteome</keyword>
<dbReference type="GO" id="GO:0071949">
    <property type="term" value="F:FAD binding"/>
    <property type="evidence" value="ECO:0007669"/>
    <property type="project" value="InterPro"/>
</dbReference>
<evidence type="ECO:0000313" key="6">
    <source>
        <dbReference type="Proteomes" id="UP000317982"/>
    </source>
</evidence>
<name>A0A545AZ86_9ACTN</name>
<organism evidence="5 6">
    <name type="scientific">Cryptosporangium phraense</name>
    <dbReference type="NCBI Taxonomy" id="2593070"/>
    <lineage>
        <taxon>Bacteria</taxon>
        <taxon>Bacillati</taxon>
        <taxon>Actinomycetota</taxon>
        <taxon>Actinomycetes</taxon>
        <taxon>Cryptosporangiales</taxon>
        <taxon>Cryptosporangiaceae</taxon>
        <taxon>Cryptosporangium</taxon>
    </lineage>
</organism>
<dbReference type="InterPro" id="IPR036188">
    <property type="entry name" value="FAD/NAD-bd_sf"/>
</dbReference>
<dbReference type="PANTHER" id="PTHR43004">
    <property type="entry name" value="TRK SYSTEM POTASSIUM UPTAKE PROTEIN"/>
    <property type="match status" value="1"/>
</dbReference>